<dbReference type="RefSeq" id="XP_016211001.1">
    <property type="nucleotide sequence ID" value="XM_016361181.1"/>
</dbReference>
<name>A0A0D1YJU3_9PEZI</name>
<dbReference type="PANTHER" id="PTHR24148">
    <property type="entry name" value="ANKYRIN REPEAT DOMAIN-CONTAINING PROTEIN 39 HOMOLOG-RELATED"/>
    <property type="match status" value="1"/>
</dbReference>
<reference evidence="2 3" key="1">
    <citation type="submission" date="2015-01" db="EMBL/GenBank/DDBJ databases">
        <title>The Genome Sequence of Ochroconis gallopava CBS43764.</title>
        <authorList>
            <consortium name="The Broad Institute Genomics Platform"/>
            <person name="Cuomo C."/>
            <person name="de Hoog S."/>
            <person name="Gorbushina A."/>
            <person name="Stielow B."/>
            <person name="Teixiera M."/>
            <person name="Abouelleil A."/>
            <person name="Chapman S.B."/>
            <person name="Priest M."/>
            <person name="Young S.K."/>
            <person name="Wortman J."/>
            <person name="Nusbaum C."/>
            <person name="Birren B."/>
        </authorList>
    </citation>
    <scope>NUCLEOTIDE SEQUENCE [LARGE SCALE GENOMIC DNA]</scope>
    <source>
        <strain evidence="2 3">CBS 43764</strain>
    </source>
</reference>
<dbReference type="AlphaFoldDB" id="A0A0D1YJU3"/>
<dbReference type="GeneID" id="27315391"/>
<evidence type="ECO:0000313" key="2">
    <source>
        <dbReference type="EMBL" id="KIW01132.1"/>
    </source>
</evidence>
<dbReference type="VEuPathDB" id="FungiDB:PV09_07418"/>
<dbReference type="Pfam" id="PF06985">
    <property type="entry name" value="HET"/>
    <property type="match status" value="1"/>
</dbReference>
<protein>
    <recommendedName>
        <fullName evidence="1">Heterokaryon incompatibility domain-containing protein</fullName>
    </recommendedName>
</protein>
<dbReference type="Proteomes" id="UP000053259">
    <property type="component" value="Unassembled WGS sequence"/>
</dbReference>
<dbReference type="InterPro" id="IPR010730">
    <property type="entry name" value="HET"/>
</dbReference>
<dbReference type="OrthoDB" id="5382128at2759"/>
<dbReference type="PANTHER" id="PTHR24148:SF64">
    <property type="entry name" value="HETEROKARYON INCOMPATIBILITY DOMAIN-CONTAINING PROTEIN"/>
    <property type="match status" value="1"/>
</dbReference>
<dbReference type="InParanoid" id="A0A0D1YJU3"/>
<dbReference type="InterPro" id="IPR052895">
    <property type="entry name" value="HetReg/Transcr_Mod"/>
</dbReference>
<organism evidence="2 3">
    <name type="scientific">Verruconis gallopava</name>
    <dbReference type="NCBI Taxonomy" id="253628"/>
    <lineage>
        <taxon>Eukaryota</taxon>
        <taxon>Fungi</taxon>
        <taxon>Dikarya</taxon>
        <taxon>Ascomycota</taxon>
        <taxon>Pezizomycotina</taxon>
        <taxon>Dothideomycetes</taxon>
        <taxon>Pleosporomycetidae</taxon>
        <taxon>Venturiales</taxon>
        <taxon>Sympoventuriaceae</taxon>
        <taxon>Verruconis</taxon>
    </lineage>
</organism>
<proteinExistence type="predicted"/>
<dbReference type="EMBL" id="KN847557">
    <property type="protein sequence ID" value="KIW01132.1"/>
    <property type="molecule type" value="Genomic_DNA"/>
</dbReference>
<sequence>MEDSTNDSVFEHIWAGVDIKKLTCCECKRSIDPQAVLARTFTLESQLKFQLKKQPWSDRIVVSSLSDAIIVYHRHLNCLLRFEKYAAVSHVWHSGVASLQYSRNTVGPKAKELARVVLERPVQIYRGIQNGNLEVVGDDFELWHDYISIPQWQQDIKMNVIQSIADIYSNAAFVLIDFHDVEASAVQAMRFGKTVRERACGISDICNAKYWSRMWTAMEFSKSKRLVPMLKDFVLLQPNPQHETVMHELDATWAELGDGKMLEVMIGIGNNLCPWQVGGLTLARDLNLCGEATAFANAYDFLSRRGVTNSRDFFYAFLAILKSPIAEHELPDDDHQALLQIARDCIRRGDYSPLLMAPQDVYPRPNEAAIRSWGYVDLRYFSLGEQQIPATYKDVDFQNLNPIIKAEHVGAVTGISGAAWGWEDNMGYLAHIFEWTYRCHGQDIEKFVHTVGERMFGQPFDQIMQRLSQDSRLHILEDYLRDLSGKNKEPSVNWKQRARELGDALGLSNSSLKSTVGNPRSPIDWMLGHGYTIHLGEALTMRIVDITCPACHVTFLLRVALYSRDTATITGAHAFRVPGLKFANTLAGGVGLLIKDGRSVGRFLWGTPTCECEKLRKVEIKLDSLPLPEQNTLDYGVDKTRTSYYLVGRGERVDLC</sequence>
<dbReference type="HOGENOM" id="CLU_029135_0_0_1"/>
<keyword evidence="3" id="KW-1185">Reference proteome</keyword>
<gene>
    <name evidence="2" type="ORF">PV09_07418</name>
</gene>
<accession>A0A0D1YJU3</accession>
<evidence type="ECO:0000313" key="3">
    <source>
        <dbReference type="Proteomes" id="UP000053259"/>
    </source>
</evidence>
<feature type="domain" description="Heterokaryon incompatibility" evidence="1">
    <location>
        <begin position="85"/>
        <end position="202"/>
    </location>
</feature>
<evidence type="ECO:0000259" key="1">
    <source>
        <dbReference type="Pfam" id="PF06985"/>
    </source>
</evidence>